<evidence type="ECO:0000259" key="1">
    <source>
        <dbReference type="Pfam" id="PF09500"/>
    </source>
</evidence>
<dbReference type="NCBIfam" id="TIGR02447">
    <property type="entry name" value="yiiD_Cterm"/>
    <property type="match status" value="1"/>
</dbReference>
<feature type="domain" description="Thioesterase putative" evidence="1">
    <location>
        <begin position="4"/>
        <end position="143"/>
    </location>
</feature>
<dbReference type="OrthoDB" id="572024at2"/>
<organism evidence="2 3">
    <name type="scientific">Hydrocarboniphaga daqingensis</name>
    <dbReference type="NCBI Taxonomy" id="490188"/>
    <lineage>
        <taxon>Bacteria</taxon>
        <taxon>Pseudomonadati</taxon>
        <taxon>Pseudomonadota</taxon>
        <taxon>Gammaproteobacteria</taxon>
        <taxon>Nevskiales</taxon>
        <taxon>Nevskiaceae</taxon>
        <taxon>Hydrocarboniphaga</taxon>
    </lineage>
</organism>
<name>A0A1M5MNA0_9GAMM</name>
<proteinExistence type="predicted"/>
<accession>A0A1M5MNA0</accession>
<dbReference type="EMBL" id="FQWZ01000003">
    <property type="protein sequence ID" value="SHG78788.1"/>
    <property type="molecule type" value="Genomic_DNA"/>
</dbReference>
<reference evidence="2 3" key="1">
    <citation type="submission" date="2016-11" db="EMBL/GenBank/DDBJ databases">
        <authorList>
            <person name="Jaros S."/>
            <person name="Januszkiewicz K."/>
            <person name="Wedrychowicz H."/>
        </authorList>
    </citation>
    <scope>NUCLEOTIDE SEQUENCE [LARGE SCALE GENOMIC DNA]</scope>
    <source>
        <strain evidence="2 3">CGMCC 1.7049</strain>
    </source>
</reference>
<dbReference type="InterPro" id="IPR029069">
    <property type="entry name" value="HotDog_dom_sf"/>
</dbReference>
<keyword evidence="3" id="KW-1185">Reference proteome</keyword>
<dbReference type="InterPro" id="IPR012660">
    <property type="entry name" value="YiiD_C"/>
</dbReference>
<dbReference type="STRING" id="490188.SAMN04488068_1359"/>
<evidence type="ECO:0000313" key="2">
    <source>
        <dbReference type="EMBL" id="SHG78788.1"/>
    </source>
</evidence>
<dbReference type="Gene3D" id="3.10.129.10">
    <property type="entry name" value="Hotdog Thioesterase"/>
    <property type="match status" value="1"/>
</dbReference>
<dbReference type="SUPFAM" id="SSF54637">
    <property type="entry name" value="Thioesterase/thiol ester dehydrase-isomerase"/>
    <property type="match status" value="1"/>
</dbReference>
<dbReference type="Proteomes" id="UP000199758">
    <property type="component" value="Unassembled WGS sequence"/>
</dbReference>
<gene>
    <name evidence="2" type="ORF">SAMN04488068_1359</name>
</gene>
<dbReference type="Pfam" id="PF09500">
    <property type="entry name" value="YiiD_C"/>
    <property type="match status" value="1"/>
</dbReference>
<sequence>MSPAELTEFLRRSIPLLTAVDVRVRVCTPQHVVLEAPLANNLNHHHTAFGGSLALLSVLTGWSLLHVALRDAGIDAALVVQRSQCRFDRPVTGALVSEARLPAEHWPAFVDRLRSRGRARIDLHSRVIGADAAADAVIHDATYAALIEPA</sequence>
<evidence type="ECO:0000313" key="3">
    <source>
        <dbReference type="Proteomes" id="UP000199758"/>
    </source>
</evidence>
<dbReference type="AlphaFoldDB" id="A0A1M5MNA0"/>
<protein>
    <submittedName>
        <fullName evidence="2">Thioesterase domain-containing protein, putative</fullName>
    </submittedName>
</protein>
<dbReference type="RefSeq" id="WP_072895794.1">
    <property type="nucleotide sequence ID" value="NZ_FQWZ01000003.1"/>
</dbReference>